<dbReference type="Pfam" id="PF00908">
    <property type="entry name" value="dTDP_sugar_isom"/>
    <property type="match status" value="1"/>
</dbReference>
<dbReference type="PANTHER" id="PTHR21047">
    <property type="entry name" value="DTDP-6-DEOXY-D-GLUCOSE-3,5 EPIMERASE"/>
    <property type="match status" value="1"/>
</dbReference>
<dbReference type="EMBL" id="UINC01002082">
    <property type="protein sequence ID" value="SUZ92704.1"/>
    <property type="molecule type" value="Genomic_DNA"/>
</dbReference>
<proteinExistence type="predicted"/>
<name>A0A381RN72_9ZZZZ</name>
<reference evidence="1" key="1">
    <citation type="submission" date="2018-05" db="EMBL/GenBank/DDBJ databases">
        <authorList>
            <person name="Lanie J.A."/>
            <person name="Ng W.-L."/>
            <person name="Kazmierczak K.M."/>
            <person name="Andrzejewski T.M."/>
            <person name="Davidsen T.M."/>
            <person name="Wayne K.J."/>
            <person name="Tettelin H."/>
            <person name="Glass J.I."/>
            <person name="Rusch D."/>
            <person name="Podicherti R."/>
            <person name="Tsui H.-C.T."/>
            <person name="Winkler M.E."/>
        </authorList>
    </citation>
    <scope>NUCLEOTIDE SEQUENCE</scope>
</reference>
<dbReference type="InterPro" id="IPR000888">
    <property type="entry name" value="RmlC-like"/>
</dbReference>
<dbReference type="GO" id="GO:0000271">
    <property type="term" value="P:polysaccharide biosynthetic process"/>
    <property type="evidence" value="ECO:0007669"/>
    <property type="project" value="TreeGrafter"/>
</dbReference>
<dbReference type="AlphaFoldDB" id="A0A381RN72"/>
<dbReference type="InterPro" id="IPR011051">
    <property type="entry name" value="RmlC_Cupin_sf"/>
</dbReference>
<dbReference type="PANTHER" id="PTHR21047:SF2">
    <property type="entry name" value="THYMIDINE DIPHOSPHO-4-KETO-RHAMNOSE 3,5-EPIMERASE"/>
    <property type="match status" value="1"/>
</dbReference>
<gene>
    <name evidence="1" type="ORF">METZ01_LOCUS45558</name>
</gene>
<organism evidence="1">
    <name type="scientific">marine metagenome</name>
    <dbReference type="NCBI Taxonomy" id="408172"/>
    <lineage>
        <taxon>unclassified sequences</taxon>
        <taxon>metagenomes</taxon>
        <taxon>ecological metagenomes</taxon>
    </lineage>
</organism>
<evidence type="ECO:0000313" key="1">
    <source>
        <dbReference type="EMBL" id="SUZ92704.1"/>
    </source>
</evidence>
<dbReference type="SUPFAM" id="SSF51182">
    <property type="entry name" value="RmlC-like cupins"/>
    <property type="match status" value="1"/>
</dbReference>
<dbReference type="GO" id="GO:0005829">
    <property type="term" value="C:cytosol"/>
    <property type="evidence" value="ECO:0007669"/>
    <property type="project" value="TreeGrafter"/>
</dbReference>
<dbReference type="GO" id="GO:0019305">
    <property type="term" value="P:dTDP-rhamnose biosynthetic process"/>
    <property type="evidence" value="ECO:0007669"/>
    <property type="project" value="TreeGrafter"/>
</dbReference>
<protein>
    <recommendedName>
        <fullName evidence="2">dTDP-4-dehydrorhamnose 3,5-epimerase</fullName>
    </recommendedName>
</protein>
<dbReference type="InterPro" id="IPR014710">
    <property type="entry name" value="RmlC-like_jellyroll"/>
</dbReference>
<accession>A0A381RN72</accession>
<evidence type="ECO:0008006" key="2">
    <source>
        <dbReference type="Google" id="ProtNLM"/>
    </source>
</evidence>
<dbReference type="Gene3D" id="2.60.120.10">
    <property type="entry name" value="Jelly Rolls"/>
    <property type="match status" value="1"/>
</dbReference>
<sequence>MRILSTALAGVHVVAPEVHRDDRGEFWRSYCRRELAAAGVTFDVHQSNVSVNRSRHTLRGFHFQRPPSTEKKVLTVLTGSAHVVIVDVRQGSPTYLGHVAFEFGGGDRRSLIVAEGCATGFLTLVDETIVHYQMGDVYRPEGDAGIRYDDPAIGVVWPAPPAVISARDAAFGPLDHPGERS</sequence>
<dbReference type="GO" id="GO:0008830">
    <property type="term" value="F:dTDP-4-dehydrorhamnose 3,5-epimerase activity"/>
    <property type="evidence" value="ECO:0007669"/>
    <property type="project" value="InterPro"/>
</dbReference>
<dbReference type="CDD" id="cd00438">
    <property type="entry name" value="cupin_RmlC"/>
    <property type="match status" value="1"/>
</dbReference>